<dbReference type="Pfam" id="PF06441">
    <property type="entry name" value="EHN"/>
    <property type="match status" value="1"/>
</dbReference>
<proteinExistence type="inferred from homology"/>
<dbReference type="PANTHER" id="PTHR21661">
    <property type="entry name" value="EPOXIDE HYDROLASE 1-RELATED"/>
    <property type="match status" value="1"/>
</dbReference>
<dbReference type="InterPro" id="IPR000639">
    <property type="entry name" value="Epox_hydrolase-like"/>
</dbReference>
<evidence type="ECO:0000256" key="3">
    <source>
        <dbReference type="ARBA" id="ARBA00022801"/>
    </source>
</evidence>
<feature type="domain" description="Epoxide hydrolase N-terminal" evidence="4">
    <location>
        <begin position="1"/>
        <end position="105"/>
    </location>
</feature>
<dbReference type="InterPro" id="IPR029058">
    <property type="entry name" value="AB_hydrolase_fold"/>
</dbReference>
<dbReference type="InterPro" id="IPR010497">
    <property type="entry name" value="Epoxide_hydro_N"/>
</dbReference>
<protein>
    <submittedName>
        <fullName evidence="5">Epoxide hydrolase family protein</fullName>
        <ecNumber evidence="5">3.-.-.-</ecNumber>
    </submittedName>
</protein>
<sequence>MKPFKIEITEDVLQDLQTRLSLTRWTDNPEGDGWSYGTNTNYLKELVTYWQKEFDWRKQEALLNSLPQFKAIIDGVEIHFVYVKGKGNNPKPLILTHGWPDSFFRYYKVIPMLTDPLAYGGNADQSFDVIVPSVPGFGFSAKTVKVEDEVAGLWHKLMKNVLGYQTFYAAGGDVGSGISKSLANQFPEAVKAIHLTDVGYPNGTEDWSTMTPAEQEFGQFIQHWWMSEGAYNMIQSTKPQSLGYGLNDSPVGLAAWIVEKFHAWSDHNGHIKKRFTNDELLTNIMIYWVTQTINTSIRYYADNARVAYTEYGPKPVERVKVPTGVAAFPGDAPMPREWAERMANVTRFTKMPKGGHFAPLSVPDVWVNEVRTFFFETVKLEK</sequence>
<comment type="caution">
    <text evidence="5">The sequence shown here is derived from an EMBL/GenBank/DDBJ whole genome shotgun (WGS) entry which is preliminary data.</text>
</comment>
<dbReference type="RefSeq" id="WP_376883749.1">
    <property type="nucleotide sequence ID" value="NZ_JBHUHR010000013.1"/>
</dbReference>
<reference evidence="6" key="1">
    <citation type="journal article" date="2019" name="Int. J. Syst. Evol. Microbiol.">
        <title>The Global Catalogue of Microorganisms (GCM) 10K type strain sequencing project: providing services to taxonomists for standard genome sequencing and annotation.</title>
        <authorList>
            <consortium name="The Broad Institute Genomics Platform"/>
            <consortium name="The Broad Institute Genome Sequencing Center for Infectious Disease"/>
            <person name="Wu L."/>
            <person name="Ma J."/>
        </authorList>
    </citation>
    <scope>NUCLEOTIDE SEQUENCE [LARGE SCALE GENOMIC DNA]</scope>
    <source>
        <strain evidence="6">CGMCC 1.15180</strain>
    </source>
</reference>
<gene>
    <name evidence="5" type="ORF">ACFSKL_04140</name>
</gene>
<name>A0ABW4VHZ3_9BACT</name>
<dbReference type="EC" id="3.-.-.-" evidence="5"/>
<dbReference type="SUPFAM" id="SSF53474">
    <property type="entry name" value="alpha/beta-Hydrolases"/>
    <property type="match status" value="1"/>
</dbReference>
<evidence type="ECO:0000256" key="1">
    <source>
        <dbReference type="ARBA" id="ARBA00010088"/>
    </source>
</evidence>
<dbReference type="Proteomes" id="UP001597361">
    <property type="component" value="Unassembled WGS sequence"/>
</dbReference>
<dbReference type="PANTHER" id="PTHR21661:SF35">
    <property type="entry name" value="EPOXIDE HYDROLASE"/>
    <property type="match status" value="1"/>
</dbReference>
<keyword evidence="2" id="KW-0058">Aromatic hydrocarbons catabolism</keyword>
<dbReference type="InterPro" id="IPR016292">
    <property type="entry name" value="Epoxide_hydrolase"/>
</dbReference>
<organism evidence="5 6">
    <name type="scientific">Belliella marina</name>
    <dbReference type="NCBI Taxonomy" id="1644146"/>
    <lineage>
        <taxon>Bacteria</taxon>
        <taxon>Pseudomonadati</taxon>
        <taxon>Bacteroidota</taxon>
        <taxon>Cytophagia</taxon>
        <taxon>Cytophagales</taxon>
        <taxon>Cyclobacteriaceae</taxon>
        <taxon>Belliella</taxon>
    </lineage>
</organism>
<dbReference type="PRINTS" id="PR00412">
    <property type="entry name" value="EPOXHYDRLASE"/>
</dbReference>
<comment type="similarity">
    <text evidence="1">Belongs to the peptidase S33 family.</text>
</comment>
<dbReference type="Gene3D" id="3.40.50.1820">
    <property type="entry name" value="alpha/beta hydrolase"/>
    <property type="match status" value="1"/>
</dbReference>
<dbReference type="PIRSF" id="PIRSF001112">
    <property type="entry name" value="Epoxide_hydrolase"/>
    <property type="match status" value="1"/>
</dbReference>
<evidence type="ECO:0000259" key="4">
    <source>
        <dbReference type="Pfam" id="PF06441"/>
    </source>
</evidence>
<evidence type="ECO:0000256" key="2">
    <source>
        <dbReference type="ARBA" id="ARBA00022797"/>
    </source>
</evidence>
<dbReference type="GO" id="GO:0016787">
    <property type="term" value="F:hydrolase activity"/>
    <property type="evidence" value="ECO:0007669"/>
    <property type="project" value="UniProtKB-KW"/>
</dbReference>
<dbReference type="EMBL" id="JBHUHR010000013">
    <property type="protein sequence ID" value="MFD2033967.1"/>
    <property type="molecule type" value="Genomic_DNA"/>
</dbReference>
<keyword evidence="6" id="KW-1185">Reference proteome</keyword>
<accession>A0ABW4VHZ3</accession>
<keyword evidence="3 5" id="KW-0378">Hydrolase</keyword>
<evidence type="ECO:0000313" key="6">
    <source>
        <dbReference type="Proteomes" id="UP001597361"/>
    </source>
</evidence>
<evidence type="ECO:0000313" key="5">
    <source>
        <dbReference type="EMBL" id="MFD2033967.1"/>
    </source>
</evidence>